<dbReference type="AlphaFoldDB" id="A0A1G2USY9"/>
<organism evidence="1 2">
    <name type="scientific">Candidatus Zambryskibacteria bacterium RIFCSPLOWO2_12_FULL_39_16</name>
    <dbReference type="NCBI Taxonomy" id="1802775"/>
    <lineage>
        <taxon>Bacteria</taxon>
        <taxon>Candidatus Zambryskiibacteriota</taxon>
    </lineage>
</organism>
<name>A0A1G2USY9_9BACT</name>
<evidence type="ECO:0000313" key="2">
    <source>
        <dbReference type="Proteomes" id="UP000177276"/>
    </source>
</evidence>
<reference evidence="1 2" key="1">
    <citation type="journal article" date="2016" name="Nat. Commun.">
        <title>Thousands of microbial genomes shed light on interconnected biogeochemical processes in an aquifer system.</title>
        <authorList>
            <person name="Anantharaman K."/>
            <person name="Brown C.T."/>
            <person name="Hug L.A."/>
            <person name="Sharon I."/>
            <person name="Castelle C.J."/>
            <person name="Probst A.J."/>
            <person name="Thomas B.C."/>
            <person name="Singh A."/>
            <person name="Wilkins M.J."/>
            <person name="Karaoz U."/>
            <person name="Brodie E.L."/>
            <person name="Williams K.H."/>
            <person name="Hubbard S.S."/>
            <person name="Banfield J.F."/>
        </authorList>
    </citation>
    <scope>NUCLEOTIDE SEQUENCE [LARGE SCALE GENOMIC DNA]</scope>
</reference>
<dbReference type="EMBL" id="MHWS01000008">
    <property type="protein sequence ID" value="OHB12476.1"/>
    <property type="molecule type" value="Genomic_DNA"/>
</dbReference>
<dbReference type="Proteomes" id="UP000177276">
    <property type="component" value="Unassembled WGS sequence"/>
</dbReference>
<sequence length="73" mass="8364">MSDFNRHVYQARVNLNYEELSRLGKKGAEARRIKAKAEKAREEAIAKAKRALFLSGAREMLREANEDICPIDD</sequence>
<accession>A0A1G2USY9</accession>
<comment type="caution">
    <text evidence="1">The sequence shown here is derived from an EMBL/GenBank/DDBJ whole genome shotgun (WGS) entry which is preliminary data.</text>
</comment>
<proteinExistence type="predicted"/>
<evidence type="ECO:0000313" key="1">
    <source>
        <dbReference type="EMBL" id="OHB12476.1"/>
    </source>
</evidence>
<gene>
    <name evidence="1" type="ORF">A3G46_01020</name>
</gene>
<protein>
    <submittedName>
        <fullName evidence="1">Uncharacterized protein</fullName>
    </submittedName>
</protein>